<dbReference type="InterPro" id="IPR052899">
    <property type="entry name" value="Class-I_DAHP_synthase"/>
</dbReference>
<dbReference type="AlphaFoldDB" id="A0A140L5Z4"/>
<dbReference type="InterPro" id="IPR006268">
    <property type="entry name" value="DAHP_syn_2"/>
</dbReference>
<comment type="caution">
    <text evidence="3">The sequence shown here is derived from an EMBL/GenBank/DDBJ whole genome shotgun (WGS) entry which is preliminary data.</text>
</comment>
<feature type="domain" description="DAHP synthetase I/KDSA" evidence="2">
    <location>
        <begin position="15"/>
        <end position="258"/>
    </location>
</feature>
<gene>
    <name evidence="3" type="primary">aroF</name>
    <name evidence="3" type="ORF">AN619_14330</name>
</gene>
<dbReference type="EMBL" id="LOEE01000030">
    <property type="protein sequence ID" value="KXG75969.1"/>
    <property type="molecule type" value="Genomic_DNA"/>
</dbReference>
<evidence type="ECO:0000313" key="4">
    <source>
        <dbReference type="Proteomes" id="UP000070456"/>
    </source>
</evidence>
<dbReference type="InterPro" id="IPR013785">
    <property type="entry name" value="Aldolase_TIM"/>
</dbReference>
<dbReference type="NCBIfam" id="TIGR01361">
    <property type="entry name" value="DAHP_synth_Bsub"/>
    <property type="match status" value="1"/>
</dbReference>
<dbReference type="EC" id="2.5.1.54" evidence="3"/>
<dbReference type="GO" id="GO:0016832">
    <property type="term" value="F:aldehyde-lyase activity"/>
    <property type="evidence" value="ECO:0007669"/>
    <property type="project" value="InterPro"/>
</dbReference>
<sequence length="269" mass="29621">MELKLVGKAHKDKTIIKVRDIEIGGNDFVIIAGPCAVESERQVMETAMAVKNAGARILRGGAFKPRTSPYAFQGLGEEGLKYLHHAGQATDMPVISEVMDPRDVEIVGKYVDIFQIGSRNMQNFSLLREIGKVKKPVLLKRGMAATIEEWLSAAEYIVLEGNKQVILCERGIRTFENYTRNTLDLMAVPIIKQLSHFPIIVDPSHGTGREELVASASKAAVAIGADGLMVEVHPCPNEALSDGRQSLDFSKFHKLCKNLFAMKDCLDTL</sequence>
<evidence type="ECO:0000256" key="1">
    <source>
        <dbReference type="ARBA" id="ARBA00022679"/>
    </source>
</evidence>
<dbReference type="OrthoDB" id="9780456at2"/>
<dbReference type="PANTHER" id="PTHR43018">
    <property type="entry name" value="PHOSPHO-2-DEHYDRO-3-DEOXYHEPTONATE ALDOLASE"/>
    <property type="match status" value="1"/>
</dbReference>
<dbReference type="PATRIC" id="fig|520762.4.peg.1595"/>
<keyword evidence="1 3" id="KW-0808">Transferase</keyword>
<organism evidence="3 4">
    <name type="scientific">Thermotalea metallivorans</name>
    <dbReference type="NCBI Taxonomy" id="520762"/>
    <lineage>
        <taxon>Bacteria</taxon>
        <taxon>Bacillati</taxon>
        <taxon>Bacillota</taxon>
        <taxon>Clostridia</taxon>
        <taxon>Peptostreptococcales</taxon>
        <taxon>Thermotaleaceae</taxon>
        <taxon>Thermotalea</taxon>
    </lineage>
</organism>
<dbReference type="RefSeq" id="WP_068556027.1">
    <property type="nucleotide sequence ID" value="NZ_LOEE01000030.1"/>
</dbReference>
<dbReference type="NCBIfam" id="NF009239">
    <property type="entry name" value="PRK12595.1"/>
    <property type="match status" value="1"/>
</dbReference>
<dbReference type="Pfam" id="PF00793">
    <property type="entry name" value="DAHP_synth_1"/>
    <property type="match status" value="1"/>
</dbReference>
<dbReference type="GO" id="GO:0009073">
    <property type="term" value="P:aromatic amino acid family biosynthetic process"/>
    <property type="evidence" value="ECO:0007669"/>
    <property type="project" value="InterPro"/>
</dbReference>
<dbReference type="PANTHER" id="PTHR43018:SF2">
    <property type="entry name" value="PHOSPHO-2-DEHYDRO-3-DEOXYHEPTONATE ALDOLASE"/>
    <property type="match status" value="1"/>
</dbReference>
<protein>
    <submittedName>
        <fullName evidence="3">Phospho-2-dehydro-3-deoxyheptonate aldolase</fullName>
        <ecNumber evidence="3">2.5.1.54</ecNumber>
    </submittedName>
</protein>
<dbReference type="GO" id="GO:0003849">
    <property type="term" value="F:3-deoxy-7-phosphoheptulonate synthase activity"/>
    <property type="evidence" value="ECO:0007669"/>
    <property type="project" value="UniProtKB-EC"/>
</dbReference>
<dbReference type="InterPro" id="IPR006218">
    <property type="entry name" value="DAHP1/KDSA"/>
</dbReference>
<name>A0A140L5Z4_9FIRM</name>
<dbReference type="SUPFAM" id="SSF51569">
    <property type="entry name" value="Aldolase"/>
    <property type="match status" value="1"/>
</dbReference>
<keyword evidence="4" id="KW-1185">Reference proteome</keyword>
<dbReference type="STRING" id="520762.AN619_14330"/>
<proteinExistence type="predicted"/>
<evidence type="ECO:0000313" key="3">
    <source>
        <dbReference type="EMBL" id="KXG75969.1"/>
    </source>
</evidence>
<dbReference type="Proteomes" id="UP000070456">
    <property type="component" value="Unassembled WGS sequence"/>
</dbReference>
<dbReference type="Gene3D" id="3.20.20.70">
    <property type="entry name" value="Aldolase class I"/>
    <property type="match status" value="1"/>
</dbReference>
<reference evidence="3 4" key="1">
    <citation type="submission" date="2015-12" db="EMBL/GenBank/DDBJ databases">
        <title>Draft genome sequence of the thermoanaerobe Thermotalea metallivorans, an isolate from the runoff channel of the Great Artesian Basin, Australia.</title>
        <authorList>
            <person name="Patel B.K."/>
        </authorList>
    </citation>
    <scope>NUCLEOTIDE SEQUENCE [LARGE SCALE GENOMIC DNA]</scope>
    <source>
        <strain evidence="3 4">B2-1</strain>
    </source>
</reference>
<dbReference type="NCBIfam" id="NF006421">
    <property type="entry name" value="PRK08673.1"/>
    <property type="match status" value="1"/>
</dbReference>
<accession>A0A140L5Z4</accession>
<evidence type="ECO:0000259" key="2">
    <source>
        <dbReference type="Pfam" id="PF00793"/>
    </source>
</evidence>